<dbReference type="KEGG" id="prel:PRELSG_1119900"/>
<evidence type="ECO:0000313" key="2">
    <source>
        <dbReference type="EMBL" id="CRH00853.1"/>
    </source>
</evidence>
<dbReference type="OrthoDB" id="392543at2759"/>
<feature type="transmembrane region" description="Helical" evidence="1">
    <location>
        <begin position="308"/>
        <end position="334"/>
    </location>
</feature>
<dbReference type="RefSeq" id="XP_028533855.1">
    <property type="nucleotide sequence ID" value="XM_028677470.1"/>
</dbReference>
<dbReference type="Pfam" id="PF13367">
    <property type="entry name" value="PrsW-protease"/>
    <property type="match status" value="1"/>
</dbReference>
<dbReference type="PANTHER" id="PTHR36844">
    <property type="entry name" value="PROTEASE PRSW"/>
    <property type="match status" value="1"/>
</dbReference>
<dbReference type="VEuPathDB" id="PlasmoDB:PRELSG_1119900"/>
<proteinExistence type="predicted"/>
<feature type="transmembrane region" description="Helical" evidence="1">
    <location>
        <begin position="91"/>
        <end position="112"/>
    </location>
</feature>
<dbReference type="GeneID" id="39736977"/>
<dbReference type="EMBL" id="LN835306">
    <property type="protein sequence ID" value="CRH00853.1"/>
    <property type="molecule type" value="Genomic_DNA"/>
</dbReference>
<dbReference type="InterPro" id="IPR026898">
    <property type="entry name" value="PrsW"/>
</dbReference>
<feature type="transmembrane region" description="Helical" evidence="1">
    <location>
        <begin position="200"/>
        <end position="220"/>
    </location>
</feature>
<feature type="transmembrane region" description="Helical" evidence="1">
    <location>
        <begin position="52"/>
        <end position="70"/>
    </location>
</feature>
<feature type="transmembrane region" description="Helical" evidence="1">
    <location>
        <begin position="124"/>
        <end position="144"/>
    </location>
</feature>
<protein>
    <recommendedName>
        <fullName evidence="4">Protease</fullName>
    </recommendedName>
</protein>
<dbReference type="OMA" id="EMILYGA"/>
<keyword evidence="1" id="KW-1133">Transmembrane helix</keyword>
<accession>A0A1J1H7U5</accession>
<feature type="transmembrane region" description="Helical" evidence="1">
    <location>
        <begin position="276"/>
        <end position="296"/>
    </location>
</feature>
<keyword evidence="3" id="KW-1185">Reference proteome</keyword>
<name>A0A1J1H7U5_PLARL</name>
<evidence type="ECO:0000313" key="3">
    <source>
        <dbReference type="Proteomes" id="UP000220158"/>
    </source>
</evidence>
<keyword evidence="1" id="KW-0812">Transmembrane</keyword>
<feature type="transmembrane region" description="Helical" evidence="1">
    <location>
        <begin position="240"/>
        <end position="264"/>
    </location>
</feature>
<dbReference type="AlphaFoldDB" id="A0A1J1H7U5"/>
<keyword evidence="1" id="KW-0472">Membrane</keyword>
<feature type="transmembrane region" description="Helical" evidence="1">
    <location>
        <begin position="21"/>
        <end position="46"/>
    </location>
</feature>
<dbReference type="PANTHER" id="PTHR36844:SF1">
    <property type="entry name" value="PROTEASE PRSW"/>
    <property type="match status" value="1"/>
</dbReference>
<gene>
    <name evidence="2" type="ORF">PRELSG_1119900</name>
</gene>
<dbReference type="Proteomes" id="UP000220158">
    <property type="component" value="Chromosome 11"/>
</dbReference>
<reference evidence="2 3" key="1">
    <citation type="submission" date="2015-04" db="EMBL/GenBank/DDBJ databases">
        <authorList>
            <consortium name="Pathogen Informatics"/>
        </authorList>
    </citation>
    <scope>NUCLEOTIDE SEQUENCE [LARGE SCALE GENOMIC DNA]</scope>
    <source>
        <strain evidence="2 3">SGS1</strain>
    </source>
</reference>
<organism evidence="2 3">
    <name type="scientific">Plasmodium relictum</name>
    <dbReference type="NCBI Taxonomy" id="85471"/>
    <lineage>
        <taxon>Eukaryota</taxon>
        <taxon>Sar</taxon>
        <taxon>Alveolata</taxon>
        <taxon>Apicomplexa</taxon>
        <taxon>Aconoidasida</taxon>
        <taxon>Haemosporida</taxon>
        <taxon>Plasmodiidae</taxon>
        <taxon>Plasmodium</taxon>
        <taxon>Plasmodium (Haemamoeba)</taxon>
    </lineage>
</organism>
<sequence>MLYEELKNDNYEDEDEKYVKYFCLVNFFRLLYCFSSIIFLVGFSYASNGNKGIIYLIFSFSPSFFYLYLFKRRIRRKINFLHIVEMILYGAVLSTFFASVLEYFLTLYFFYFCSICFMKEIKKSLLFLCSIILFFYFFFIIAYVEEISKIIPMIFIYRSIERNRDDYIEIPYFHKNTYIIENRYDEEDRQKEAKMKKLKYIYTNDILEYVFFSLCSSAGFSSTENLLYAIQTTKENFVSILVSRNLICVLFHMCCSGLSSYNIFNYLNDKNKKSSSLNFIGILCSLFSSSLFHAIYDYSIYFTSLNVPLYQIFFLKILFMYCFLSMLLMFFVVIKSII</sequence>
<dbReference type="GO" id="GO:0008233">
    <property type="term" value="F:peptidase activity"/>
    <property type="evidence" value="ECO:0007669"/>
    <property type="project" value="InterPro"/>
</dbReference>
<evidence type="ECO:0000256" key="1">
    <source>
        <dbReference type="SAM" id="Phobius"/>
    </source>
</evidence>
<evidence type="ECO:0008006" key="4">
    <source>
        <dbReference type="Google" id="ProtNLM"/>
    </source>
</evidence>